<dbReference type="PANTHER" id="PTHR31286">
    <property type="entry name" value="GLYCINE-RICH CELL WALL STRUCTURAL PROTEIN 1.8-LIKE"/>
    <property type="match status" value="1"/>
</dbReference>
<dbReference type="EMBL" id="GEVM01027362">
    <property type="protein sequence ID" value="JAU78576.1"/>
    <property type="molecule type" value="Transcribed_RNA"/>
</dbReference>
<gene>
    <name evidence="3" type="ORF">MP_TR1839_c0_g1_i1_g.5236</name>
</gene>
<evidence type="ECO:0000259" key="2">
    <source>
        <dbReference type="Pfam" id="PF14111"/>
    </source>
</evidence>
<dbReference type="AlphaFoldDB" id="A0A1J3IGF1"/>
<feature type="compositionally biased region" description="Polar residues" evidence="1">
    <location>
        <begin position="189"/>
        <end position="202"/>
    </location>
</feature>
<feature type="compositionally biased region" description="Polar residues" evidence="1">
    <location>
        <begin position="218"/>
        <end position="240"/>
    </location>
</feature>
<dbReference type="InterPro" id="IPR040256">
    <property type="entry name" value="At4g02000-like"/>
</dbReference>
<accession>A0A1J3IGF1</accession>
<dbReference type="InterPro" id="IPR025558">
    <property type="entry name" value="DUF4283"/>
</dbReference>
<proteinExistence type="predicted"/>
<organism evidence="3">
    <name type="scientific">Noccaea caerulescens</name>
    <name type="common">Alpine penny-cress</name>
    <name type="synonym">Thlaspi caerulescens</name>
    <dbReference type="NCBI Taxonomy" id="107243"/>
    <lineage>
        <taxon>Eukaryota</taxon>
        <taxon>Viridiplantae</taxon>
        <taxon>Streptophyta</taxon>
        <taxon>Embryophyta</taxon>
        <taxon>Tracheophyta</taxon>
        <taxon>Spermatophyta</taxon>
        <taxon>Magnoliopsida</taxon>
        <taxon>eudicotyledons</taxon>
        <taxon>Gunneridae</taxon>
        <taxon>Pentapetalae</taxon>
        <taxon>rosids</taxon>
        <taxon>malvids</taxon>
        <taxon>Brassicales</taxon>
        <taxon>Brassicaceae</taxon>
        <taxon>Coluteocarpeae</taxon>
        <taxon>Noccaea</taxon>
    </lineage>
</organism>
<dbReference type="Pfam" id="PF14111">
    <property type="entry name" value="DUF4283"/>
    <property type="match status" value="1"/>
</dbReference>
<reference evidence="3" key="1">
    <citation type="submission" date="2016-07" db="EMBL/GenBank/DDBJ databases">
        <title>De novo transcriptome assembly of four accessions of the metal hyperaccumulator plant Noccaea caerulescens.</title>
        <authorList>
            <person name="Blande D."/>
            <person name="Halimaa P."/>
            <person name="Tervahauta A.I."/>
            <person name="Aarts M.G."/>
            <person name="Karenlampi S.O."/>
        </authorList>
    </citation>
    <scope>NUCLEOTIDE SEQUENCE</scope>
</reference>
<evidence type="ECO:0000313" key="3">
    <source>
        <dbReference type="EMBL" id="JAU78576.1"/>
    </source>
</evidence>
<feature type="domain" description="DUF4283" evidence="2">
    <location>
        <begin position="298"/>
        <end position="335"/>
    </location>
</feature>
<feature type="compositionally biased region" description="Low complexity" evidence="1">
    <location>
        <begin position="39"/>
        <end position="53"/>
    </location>
</feature>
<evidence type="ECO:0000256" key="1">
    <source>
        <dbReference type="SAM" id="MobiDB-lite"/>
    </source>
</evidence>
<feature type="compositionally biased region" description="Pro residues" evidence="1">
    <location>
        <begin position="29"/>
        <end position="38"/>
    </location>
</feature>
<name>A0A1J3IGF1_NOCCA</name>
<feature type="region of interest" description="Disordered" evidence="1">
    <location>
        <begin position="185"/>
        <end position="240"/>
    </location>
</feature>
<protein>
    <recommendedName>
        <fullName evidence="2">DUF4283 domain-containing protein</fullName>
    </recommendedName>
</protein>
<dbReference type="PANTHER" id="PTHR31286:SF90">
    <property type="entry name" value="DUF4283 DOMAIN-CONTAINING PROTEIN"/>
    <property type="match status" value="1"/>
</dbReference>
<feature type="region of interest" description="Disordered" evidence="1">
    <location>
        <begin position="1"/>
        <end position="76"/>
    </location>
</feature>
<sequence>MQNRWFSHGRASALNPPPLTAGEGLLSPPLIPPDPPDPSTTLSSSQFPPLSSPVTQKPRSYPRTAPSKVPVDLSSGQVTPVTTDVVMTQSSTADVVMTESANASEQQASTSSNPPIGFVTTVPEGSALSKQVSTVEETAGNNVSLTATVSNEVEMFQGDSIISEPPSDTVHQTLISPENLTVLPPKLSSPLQTNKAASSSHSLPKISPYAAPPPATKSAHQNPPRQPKPSNASQPSSSPTLAERIRVFADKSLKRLAPITFSETGRPRVLIPDEVFQHGAELHKDFIVCYFNGRAPPRSMIVRIPSEYLRTKILEKGVWYVGDSMFHTAKWTSSHSASTSPLATIQLWAHLTGVPLDLRHQRGLSLVAGQRFATSG</sequence>